<sequence>MWPSEISAPRPRIEKAIGIINENGMHWNAARPTTINMPISRPVVSDETASLDRNSPLSGACSATITSATELKLVIWSLSFFLILRAHEKTQLSRTLSSDYASEGLTLLDPLFAADATWVMPATSKKCDQATWQCLHDRALALVHYS</sequence>
<dbReference type="EMBL" id="OKRB01000115">
    <property type="protein sequence ID" value="SPE26853.1"/>
    <property type="molecule type" value="Genomic_DNA"/>
</dbReference>
<accession>A0A2N9LUP0</accession>
<organism evidence="1 2">
    <name type="scientific">Candidatus Sulfuritelmatomonas gaucii</name>
    <dbReference type="NCBI Taxonomy" id="2043161"/>
    <lineage>
        <taxon>Bacteria</taxon>
        <taxon>Pseudomonadati</taxon>
        <taxon>Acidobacteriota</taxon>
        <taxon>Terriglobia</taxon>
        <taxon>Terriglobales</taxon>
        <taxon>Acidobacteriaceae</taxon>
        <taxon>Candidatus Sulfuritelmatomonas</taxon>
    </lineage>
</organism>
<reference evidence="2" key="1">
    <citation type="submission" date="2018-02" db="EMBL/GenBank/DDBJ databases">
        <authorList>
            <person name="Hausmann B."/>
        </authorList>
    </citation>
    <scope>NUCLEOTIDE SEQUENCE [LARGE SCALE GENOMIC DNA]</scope>
    <source>
        <strain evidence="2">Peat soil MAG SbA5</strain>
    </source>
</reference>
<dbReference type="AlphaFoldDB" id="A0A2N9LUP0"/>
<protein>
    <submittedName>
        <fullName evidence="1">Uncharacterized protein</fullName>
    </submittedName>
</protein>
<dbReference type="Proteomes" id="UP000239735">
    <property type="component" value="Unassembled WGS sequence"/>
</dbReference>
<proteinExistence type="predicted"/>
<gene>
    <name evidence="1" type="ORF">SBA5_560019</name>
</gene>
<evidence type="ECO:0000313" key="2">
    <source>
        <dbReference type="Proteomes" id="UP000239735"/>
    </source>
</evidence>
<evidence type="ECO:0000313" key="1">
    <source>
        <dbReference type="EMBL" id="SPE26853.1"/>
    </source>
</evidence>
<name>A0A2N9LUP0_9BACT</name>